<keyword evidence="2" id="KW-1185">Reference proteome</keyword>
<protein>
    <submittedName>
        <fullName evidence="1">Phage-related protein</fullName>
    </submittedName>
</protein>
<gene>
    <name evidence="1" type="ORF">GGR23_001625</name>
</gene>
<organism evidence="1 2">
    <name type="scientific">Gellertiella hungarica</name>
    <dbReference type="NCBI Taxonomy" id="1572859"/>
    <lineage>
        <taxon>Bacteria</taxon>
        <taxon>Pseudomonadati</taxon>
        <taxon>Pseudomonadota</taxon>
        <taxon>Alphaproteobacteria</taxon>
        <taxon>Hyphomicrobiales</taxon>
        <taxon>Rhizobiaceae</taxon>
        <taxon>Gellertiella</taxon>
    </lineage>
</organism>
<accession>A0A7W6NK30</accession>
<reference evidence="1 2" key="1">
    <citation type="submission" date="2020-08" db="EMBL/GenBank/DDBJ databases">
        <title>Genomic Encyclopedia of Type Strains, Phase IV (KMG-IV): sequencing the most valuable type-strain genomes for metagenomic binning, comparative biology and taxonomic classification.</title>
        <authorList>
            <person name="Goeker M."/>
        </authorList>
    </citation>
    <scope>NUCLEOTIDE SEQUENCE [LARGE SCALE GENOMIC DNA]</scope>
    <source>
        <strain evidence="1 2">DSM 29853</strain>
    </source>
</reference>
<dbReference type="Proteomes" id="UP000528286">
    <property type="component" value="Unassembled WGS sequence"/>
</dbReference>
<dbReference type="EMBL" id="JACIEZ010000002">
    <property type="protein sequence ID" value="MBB4064448.1"/>
    <property type="molecule type" value="Genomic_DNA"/>
</dbReference>
<proteinExistence type="predicted"/>
<dbReference type="Pfam" id="PF05973">
    <property type="entry name" value="Gp49"/>
    <property type="match status" value="1"/>
</dbReference>
<evidence type="ECO:0000313" key="2">
    <source>
        <dbReference type="Proteomes" id="UP000528286"/>
    </source>
</evidence>
<dbReference type="AlphaFoldDB" id="A0A7W6NK30"/>
<comment type="caution">
    <text evidence="1">The sequence shown here is derived from an EMBL/GenBank/DDBJ whole genome shotgun (WGS) entry which is preliminary data.</text>
</comment>
<sequence length="183" mass="20256">MSRSLPASLHIAGPPFRPAACKTVVGSFPALPRHTAGPLAGQDQRQRQNARPSCVSFLVLSYFSTLIHSSNMRKFEFVNAAAKREFLDLPKPVQRQFGADLQAVQMGLAPFSRWKHLTETVGTGAIELIENGAKAYRTVYCAKFGETVFILHSFTKTTNGVDRKAMALARERYGLMQKRLASE</sequence>
<dbReference type="InterPro" id="IPR009241">
    <property type="entry name" value="HigB-like"/>
</dbReference>
<evidence type="ECO:0000313" key="1">
    <source>
        <dbReference type="EMBL" id="MBB4064448.1"/>
    </source>
</evidence>
<name>A0A7W6NK30_9HYPH</name>